<protein>
    <recommendedName>
        <fullName evidence="1">Transposase IS200-like domain-containing protein</fullName>
    </recommendedName>
</protein>
<evidence type="ECO:0000313" key="3">
    <source>
        <dbReference type="Proteomes" id="UP000321046"/>
    </source>
</evidence>
<dbReference type="SUPFAM" id="SSF143422">
    <property type="entry name" value="Transposase IS200-like"/>
    <property type="match status" value="1"/>
</dbReference>
<comment type="caution">
    <text evidence="2">The sequence shown here is derived from an EMBL/GenBank/DDBJ whole genome shotgun (WGS) entry which is preliminary data.</text>
</comment>
<dbReference type="OrthoDB" id="5422318at2"/>
<dbReference type="AlphaFoldDB" id="A0A5C6XAG5"/>
<dbReference type="EMBL" id="VOSL01000055">
    <property type="protein sequence ID" value="TXD34311.1"/>
    <property type="molecule type" value="Genomic_DNA"/>
</dbReference>
<dbReference type="GO" id="GO:0004803">
    <property type="term" value="F:transposase activity"/>
    <property type="evidence" value="ECO:0007669"/>
    <property type="project" value="InterPro"/>
</dbReference>
<evidence type="ECO:0000259" key="1">
    <source>
        <dbReference type="SMART" id="SM01321"/>
    </source>
</evidence>
<dbReference type="InterPro" id="IPR002686">
    <property type="entry name" value="Transposase_17"/>
</dbReference>
<dbReference type="SMART" id="SM01321">
    <property type="entry name" value="Y1_Tnp"/>
    <property type="match status" value="1"/>
</dbReference>
<feature type="domain" description="Transposase IS200-like" evidence="1">
    <location>
        <begin position="8"/>
        <end position="124"/>
    </location>
</feature>
<organism evidence="2 3">
    <name type="scientific">Lujinxingia vulgaris</name>
    <dbReference type="NCBI Taxonomy" id="2600176"/>
    <lineage>
        <taxon>Bacteria</taxon>
        <taxon>Deltaproteobacteria</taxon>
        <taxon>Bradymonadales</taxon>
        <taxon>Lujinxingiaceae</taxon>
        <taxon>Lujinxingia</taxon>
    </lineage>
</organism>
<proteinExistence type="predicted"/>
<dbReference type="InterPro" id="IPR036515">
    <property type="entry name" value="Transposase_17_sf"/>
</dbReference>
<dbReference type="GO" id="GO:0003677">
    <property type="term" value="F:DNA binding"/>
    <property type="evidence" value="ECO:0007669"/>
    <property type="project" value="InterPro"/>
</dbReference>
<dbReference type="Proteomes" id="UP000321046">
    <property type="component" value="Unassembled WGS sequence"/>
</dbReference>
<dbReference type="GO" id="GO:0006313">
    <property type="term" value="P:DNA transposition"/>
    <property type="evidence" value="ECO:0007669"/>
    <property type="project" value="InterPro"/>
</dbReference>
<accession>A0A5C6XAG5</accession>
<sequence>MTAPRQHLPDQLVFITRRTSERRYFLRPDAELAELTAYAFARAATRHGQTIHAVTVMSNHVHLVLTDSTGERSSMARDSFASIARARNKALERKGHFWEAGTYCDCVLLDQDASDRKLIYTLLNPVRAGLVDRLEDWPGFMIQPKDWGKPLQITRPSRFFGNNAPKSIELTPEPPPGYEDWPLDKTIAHFEARIEEARLEILAARKNESAKVEYASEALQQLDPFASPDTPTAARRFIPRFATRDAELMQRAEAARRDFLEAYAFQRSRWKTGERDCTFPCGTIALRRHSAVPCAPPPPDSPLTQVGRLARIKRYARRCLLSSP</sequence>
<name>A0A5C6XAG5_9DELT</name>
<gene>
    <name evidence="2" type="ORF">FRC96_14005</name>
</gene>
<reference evidence="2 3" key="1">
    <citation type="submission" date="2019-08" db="EMBL/GenBank/DDBJ databases">
        <title>Bradymonadales sp. TMQ2.</title>
        <authorList>
            <person name="Liang Q."/>
        </authorList>
    </citation>
    <scope>NUCLEOTIDE SEQUENCE [LARGE SCALE GENOMIC DNA]</scope>
    <source>
        <strain evidence="2 3">TMQ2</strain>
    </source>
</reference>
<dbReference type="PANTHER" id="PTHR34322">
    <property type="entry name" value="TRANSPOSASE, Y1_TNP DOMAIN-CONTAINING"/>
    <property type="match status" value="1"/>
</dbReference>
<dbReference type="Gene3D" id="3.30.70.1290">
    <property type="entry name" value="Transposase IS200-like"/>
    <property type="match status" value="1"/>
</dbReference>
<dbReference type="PANTHER" id="PTHR34322:SF2">
    <property type="entry name" value="TRANSPOSASE IS200-LIKE DOMAIN-CONTAINING PROTEIN"/>
    <property type="match status" value="1"/>
</dbReference>
<evidence type="ECO:0000313" key="2">
    <source>
        <dbReference type="EMBL" id="TXD34311.1"/>
    </source>
</evidence>
<dbReference type="RefSeq" id="WP_146975246.1">
    <property type="nucleotide sequence ID" value="NZ_VOSL01000055.1"/>
</dbReference>